<feature type="transmembrane region" description="Helical" evidence="1">
    <location>
        <begin position="115"/>
        <end position="135"/>
    </location>
</feature>
<name>A0ABV7UGK4_9HYPH</name>
<evidence type="ECO:0000313" key="2">
    <source>
        <dbReference type="EMBL" id="MFC3637668.1"/>
    </source>
</evidence>
<dbReference type="RefSeq" id="WP_191321130.1">
    <property type="nucleotide sequence ID" value="NZ_BNCG01000044.1"/>
</dbReference>
<dbReference type="InterPro" id="IPR049458">
    <property type="entry name" value="EpsG-like"/>
</dbReference>
<dbReference type="EMBL" id="JBHRYC010000041">
    <property type="protein sequence ID" value="MFC3637668.1"/>
    <property type="molecule type" value="Genomic_DNA"/>
</dbReference>
<dbReference type="Pfam" id="PF14897">
    <property type="entry name" value="EpsG"/>
    <property type="match status" value="1"/>
</dbReference>
<dbReference type="Proteomes" id="UP001595704">
    <property type="component" value="Unassembled WGS sequence"/>
</dbReference>
<feature type="transmembrane region" description="Helical" evidence="1">
    <location>
        <begin position="189"/>
        <end position="206"/>
    </location>
</feature>
<protein>
    <submittedName>
        <fullName evidence="2">EpsG family protein</fullName>
    </submittedName>
</protein>
<evidence type="ECO:0000256" key="1">
    <source>
        <dbReference type="SAM" id="Phobius"/>
    </source>
</evidence>
<feature type="transmembrane region" description="Helical" evidence="1">
    <location>
        <begin position="226"/>
        <end position="246"/>
    </location>
</feature>
<proteinExistence type="predicted"/>
<sequence>MIYIAITIILYLLRLGVAGRPRLNRQFYRVVLVALFLFSAFRYEVGCDWWGYWNQYEVASVTPLDELIQGHETVWWVILYYLTELNLPYPWANVISSAVAFAGMHVLAKRQQDPLGFLILLFPVLIINVPMSAIRQGAAIGLICVAMTRLLDGRAFAYAVWVLIATGFHSSAAIFFLLTPFVGRRVTRWRVIASVCLAIPGAYLLWSSNASEEAGSRYIGAGNEAFGAVFRLALLGLSGAYFYIFLRRAWKRESLGDYQVVSFGALAMIGAMGLLPVSTVIADRLGYYLAPVQTTIFARVPSLQSLQHRQIISTIPYAVLLLFLAVWTVLSQHFQSCYLPYRTWLFGLP</sequence>
<keyword evidence="1" id="KW-1133">Transmembrane helix</keyword>
<accession>A0ABV7UGK4</accession>
<comment type="caution">
    <text evidence="2">The sequence shown here is derived from an EMBL/GenBank/DDBJ whole genome shotgun (WGS) entry which is preliminary data.</text>
</comment>
<evidence type="ECO:0000313" key="3">
    <source>
        <dbReference type="Proteomes" id="UP001595704"/>
    </source>
</evidence>
<keyword evidence="3" id="KW-1185">Reference proteome</keyword>
<feature type="transmembrane region" description="Helical" evidence="1">
    <location>
        <begin position="258"/>
        <end position="282"/>
    </location>
</feature>
<reference evidence="3" key="1">
    <citation type="journal article" date="2019" name="Int. J. Syst. Evol. Microbiol.">
        <title>The Global Catalogue of Microorganisms (GCM) 10K type strain sequencing project: providing services to taxonomists for standard genome sequencing and annotation.</title>
        <authorList>
            <consortium name="The Broad Institute Genomics Platform"/>
            <consortium name="The Broad Institute Genome Sequencing Center for Infectious Disease"/>
            <person name="Wu L."/>
            <person name="Ma J."/>
        </authorList>
    </citation>
    <scope>NUCLEOTIDE SEQUENCE [LARGE SCALE GENOMIC DNA]</scope>
    <source>
        <strain evidence="3">KCTC 42282</strain>
    </source>
</reference>
<keyword evidence="1" id="KW-0472">Membrane</keyword>
<feature type="transmembrane region" description="Helical" evidence="1">
    <location>
        <begin position="155"/>
        <end position="177"/>
    </location>
</feature>
<keyword evidence="1" id="KW-0812">Transmembrane</keyword>
<gene>
    <name evidence="2" type="ORF">ACFONL_09805</name>
</gene>
<feature type="transmembrane region" description="Helical" evidence="1">
    <location>
        <begin position="27"/>
        <end position="43"/>
    </location>
</feature>
<feature type="transmembrane region" description="Helical" evidence="1">
    <location>
        <begin position="311"/>
        <end position="330"/>
    </location>
</feature>
<organism evidence="2 3">
    <name type="scientific">Camelimonas fluminis</name>
    <dbReference type="NCBI Taxonomy" id="1576911"/>
    <lineage>
        <taxon>Bacteria</taxon>
        <taxon>Pseudomonadati</taxon>
        <taxon>Pseudomonadota</taxon>
        <taxon>Alphaproteobacteria</taxon>
        <taxon>Hyphomicrobiales</taxon>
        <taxon>Chelatococcaceae</taxon>
        <taxon>Camelimonas</taxon>
    </lineage>
</organism>
<feature type="transmembrane region" description="Helical" evidence="1">
    <location>
        <begin position="89"/>
        <end position="108"/>
    </location>
</feature>